<name>A0A381XZB3_9ZZZZ</name>
<dbReference type="InterPro" id="IPR050523">
    <property type="entry name" value="AKR_Detox_Biosynth"/>
</dbReference>
<evidence type="ECO:0000256" key="2">
    <source>
        <dbReference type="SAM" id="MobiDB-lite"/>
    </source>
</evidence>
<proteinExistence type="predicted"/>
<dbReference type="GO" id="GO:0016491">
    <property type="term" value="F:oxidoreductase activity"/>
    <property type="evidence" value="ECO:0007669"/>
    <property type="project" value="UniProtKB-KW"/>
</dbReference>
<dbReference type="Gene3D" id="3.20.20.100">
    <property type="entry name" value="NADP-dependent oxidoreductase domain"/>
    <property type="match status" value="1"/>
</dbReference>
<sequence length="259" mass="29459">MQYDTIPGLEKKISKLIMGNDNQTDYDSAAELWDHWISVGGNAFDNAFVYGDGSMEKLLGQWHTARNNRDDLIIIAKGAHTPNCDPNSLSEQLTISLDRLQIDQADIYIMHRDNIEVPVSEFMDALNKEKEKGRIKIFGGSNWSLQRFMEANNWAKKNAKEEMAVLNNNLALSKMINPLWQGCVSSNDASILEHLRTSQKAHLSWSSQGRGYFLPEKIRQSIEDKITKDESSWRQPGEKSSGPISCFDSPDNRIRRQRA</sequence>
<protein>
    <recommendedName>
        <fullName evidence="3">NADP-dependent oxidoreductase domain-containing protein</fullName>
    </recommendedName>
</protein>
<gene>
    <name evidence="4" type="ORF">METZ01_LOCUS122427</name>
</gene>
<dbReference type="AlphaFoldDB" id="A0A381XZB3"/>
<accession>A0A381XZB3</accession>
<dbReference type="SUPFAM" id="SSF51430">
    <property type="entry name" value="NAD(P)-linked oxidoreductase"/>
    <property type="match status" value="1"/>
</dbReference>
<dbReference type="Pfam" id="PF00248">
    <property type="entry name" value="Aldo_ket_red"/>
    <property type="match status" value="1"/>
</dbReference>
<reference evidence="4" key="1">
    <citation type="submission" date="2018-05" db="EMBL/GenBank/DDBJ databases">
        <authorList>
            <person name="Lanie J.A."/>
            <person name="Ng W.-L."/>
            <person name="Kazmierczak K.M."/>
            <person name="Andrzejewski T.M."/>
            <person name="Davidsen T.M."/>
            <person name="Wayne K.J."/>
            <person name="Tettelin H."/>
            <person name="Glass J.I."/>
            <person name="Rusch D."/>
            <person name="Podicherti R."/>
            <person name="Tsui H.-C.T."/>
            <person name="Winkler M.E."/>
        </authorList>
    </citation>
    <scope>NUCLEOTIDE SEQUENCE</scope>
</reference>
<feature type="domain" description="NADP-dependent oxidoreductase" evidence="3">
    <location>
        <begin position="20"/>
        <end position="169"/>
    </location>
</feature>
<evidence type="ECO:0000313" key="4">
    <source>
        <dbReference type="EMBL" id="SVA69573.1"/>
    </source>
</evidence>
<dbReference type="PANTHER" id="PTHR43364:SF4">
    <property type="entry name" value="NAD(P)-LINKED OXIDOREDUCTASE SUPERFAMILY PROTEIN"/>
    <property type="match status" value="1"/>
</dbReference>
<organism evidence="4">
    <name type="scientific">marine metagenome</name>
    <dbReference type="NCBI Taxonomy" id="408172"/>
    <lineage>
        <taxon>unclassified sequences</taxon>
        <taxon>metagenomes</taxon>
        <taxon>ecological metagenomes</taxon>
    </lineage>
</organism>
<dbReference type="PANTHER" id="PTHR43364">
    <property type="entry name" value="NADH-SPECIFIC METHYLGLYOXAL REDUCTASE-RELATED"/>
    <property type="match status" value="1"/>
</dbReference>
<dbReference type="InterPro" id="IPR023210">
    <property type="entry name" value="NADP_OxRdtase_dom"/>
</dbReference>
<keyword evidence="1" id="KW-0560">Oxidoreductase</keyword>
<dbReference type="InterPro" id="IPR036812">
    <property type="entry name" value="NAD(P)_OxRdtase_dom_sf"/>
</dbReference>
<dbReference type="GO" id="GO:0005829">
    <property type="term" value="C:cytosol"/>
    <property type="evidence" value="ECO:0007669"/>
    <property type="project" value="TreeGrafter"/>
</dbReference>
<dbReference type="EMBL" id="UINC01016768">
    <property type="protein sequence ID" value="SVA69573.1"/>
    <property type="molecule type" value="Genomic_DNA"/>
</dbReference>
<evidence type="ECO:0000256" key="1">
    <source>
        <dbReference type="ARBA" id="ARBA00023002"/>
    </source>
</evidence>
<feature type="compositionally biased region" description="Basic and acidic residues" evidence="2">
    <location>
        <begin position="250"/>
        <end position="259"/>
    </location>
</feature>
<feature type="non-terminal residue" evidence="4">
    <location>
        <position position="259"/>
    </location>
</feature>
<evidence type="ECO:0000259" key="3">
    <source>
        <dbReference type="Pfam" id="PF00248"/>
    </source>
</evidence>
<feature type="region of interest" description="Disordered" evidence="2">
    <location>
        <begin position="225"/>
        <end position="259"/>
    </location>
</feature>